<organism evidence="12 13">
    <name type="scientific">Eilatimonas milleporae</name>
    <dbReference type="NCBI Taxonomy" id="911205"/>
    <lineage>
        <taxon>Bacteria</taxon>
        <taxon>Pseudomonadati</taxon>
        <taxon>Pseudomonadota</taxon>
        <taxon>Alphaproteobacteria</taxon>
        <taxon>Kordiimonadales</taxon>
        <taxon>Kordiimonadaceae</taxon>
        <taxon>Eilatimonas</taxon>
    </lineage>
</organism>
<comment type="caution">
    <text evidence="12">The sequence shown here is derived from an EMBL/GenBank/DDBJ whole genome shotgun (WGS) entry which is preliminary data.</text>
</comment>
<dbReference type="HAMAP" id="MF_00211">
    <property type="entry name" value="TrpD"/>
    <property type="match status" value="1"/>
</dbReference>
<dbReference type="Gene3D" id="1.20.970.10">
    <property type="entry name" value="Transferase, Pyrimidine Nucleoside Phosphorylase, Chain C"/>
    <property type="match status" value="1"/>
</dbReference>
<evidence type="ECO:0000256" key="5">
    <source>
        <dbReference type="ARBA" id="ARBA00022822"/>
    </source>
</evidence>
<feature type="binding site" evidence="9">
    <location>
        <position position="121"/>
    </location>
    <ligand>
        <name>5-phospho-alpha-D-ribose 1-diphosphate</name>
        <dbReference type="ChEBI" id="CHEBI:58017"/>
    </ligand>
</feature>
<evidence type="ECO:0000313" key="13">
    <source>
        <dbReference type="Proteomes" id="UP000271227"/>
    </source>
</evidence>
<dbReference type="GO" id="GO:0000287">
    <property type="term" value="F:magnesium ion binding"/>
    <property type="evidence" value="ECO:0007669"/>
    <property type="project" value="UniProtKB-UniRule"/>
</dbReference>
<feature type="binding site" evidence="9">
    <location>
        <position position="227"/>
    </location>
    <ligand>
        <name>Mg(2+)</name>
        <dbReference type="ChEBI" id="CHEBI:18420"/>
        <label>2</label>
    </ligand>
</feature>
<dbReference type="UniPathway" id="UPA00035">
    <property type="reaction ID" value="UER00041"/>
</dbReference>
<keyword evidence="9" id="KW-0460">Magnesium</keyword>
<reference evidence="12 13" key="1">
    <citation type="submission" date="2018-10" db="EMBL/GenBank/DDBJ databases">
        <title>Genomic Encyclopedia of Archaeal and Bacterial Type Strains, Phase II (KMG-II): from individual species to whole genera.</title>
        <authorList>
            <person name="Goeker M."/>
        </authorList>
    </citation>
    <scope>NUCLEOTIDE SEQUENCE [LARGE SCALE GENOMIC DNA]</scope>
    <source>
        <strain evidence="12 13">DSM 25217</strain>
    </source>
</reference>
<feature type="binding site" evidence="9">
    <location>
        <position position="93"/>
    </location>
    <ligand>
        <name>Mg(2+)</name>
        <dbReference type="ChEBI" id="CHEBI:18420"/>
        <label>1</label>
    </ligand>
</feature>
<feature type="domain" description="Glycosyl transferase family 3" evidence="10">
    <location>
        <begin position="76"/>
        <end position="324"/>
    </location>
</feature>
<keyword evidence="2 9" id="KW-0028">Amino-acid biosynthesis</keyword>
<evidence type="ECO:0000256" key="6">
    <source>
        <dbReference type="ARBA" id="ARBA00023141"/>
    </source>
</evidence>
<dbReference type="FunCoup" id="A0A3M0CGU8">
    <property type="interactions" value="427"/>
</dbReference>
<comment type="similarity">
    <text evidence="8">In the C-terminal section; belongs to the anthranilate phosphoribosyltransferase family.</text>
</comment>
<dbReference type="GO" id="GO:0004048">
    <property type="term" value="F:anthranilate phosphoribosyltransferase activity"/>
    <property type="evidence" value="ECO:0007669"/>
    <property type="project" value="UniProtKB-UniRule"/>
</dbReference>
<feature type="binding site" evidence="9">
    <location>
        <position position="112"/>
    </location>
    <ligand>
        <name>anthranilate</name>
        <dbReference type="ChEBI" id="CHEBI:16567"/>
        <label>1</label>
    </ligand>
</feature>
<feature type="binding site" evidence="9">
    <location>
        <begin position="109"/>
        <end position="117"/>
    </location>
    <ligand>
        <name>5-phospho-alpha-D-ribose 1-diphosphate</name>
        <dbReference type="ChEBI" id="CHEBI:58017"/>
    </ligand>
</feature>
<feature type="binding site" evidence="9">
    <location>
        <position position="226"/>
    </location>
    <ligand>
        <name>Mg(2+)</name>
        <dbReference type="ChEBI" id="CHEBI:18420"/>
        <label>2</label>
    </ligand>
</feature>
<name>A0A3M0CGU8_9PROT</name>
<evidence type="ECO:0000313" key="12">
    <source>
        <dbReference type="EMBL" id="RMB08798.1"/>
    </source>
</evidence>
<dbReference type="Pfam" id="PF02885">
    <property type="entry name" value="Glycos_trans_3N"/>
    <property type="match status" value="1"/>
</dbReference>
<dbReference type="OrthoDB" id="9806430at2"/>
<comment type="catalytic activity">
    <reaction evidence="7 9">
        <text>N-(5-phospho-beta-D-ribosyl)anthranilate + diphosphate = 5-phospho-alpha-D-ribose 1-diphosphate + anthranilate</text>
        <dbReference type="Rhea" id="RHEA:11768"/>
        <dbReference type="ChEBI" id="CHEBI:16567"/>
        <dbReference type="ChEBI" id="CHEBI:18277"/>
        <dbReference type="ChEBI" id="CHEBI:33019"/>
        <dbReference type="ChEBI" id="CHEBI:58017"/>
        <dbReference type="EC" id="2.4.2.18"/>
    </reaction>
</comment>
<keyword evidence="5 9" id="KW-0822">Tryptophan biosynthesis</keyword>
<feature type="binding site" evidence="9">
    <location>
        <position position="89"/>
    </location>
    <ligand>
        <name>5-phospho-alpha-D-ribose 1-diphosphate</name>
        <dbReference type="ChEBI" id="CHEBI:58017"/>
    </ligand>
</feature>
<feature type="domain" description="Glycosyl transferase family 3 N-terminal" evidence="11">
    <location>
        <begin position="6"/>
        <end position="67"/>
    </location>
</feature>
<dbReference type="EMBL" id="REFR01000010">
    <property type="protein sequence ID" value="RMB08798.1"/>
    <property type="molecule type" value="Genomic_DNA"/>
</dbReference>
<keyword evidence="6 9" id="KW-0057">Aromatic amino acid biosynthesis</keyword>
<proteinExistence type="inferred from homology"/>
<dbReference type="FunFam" id="3.40.1030.10:FF:000002">
    <property type="entry name" value="Anthranilate phosphoribosyltransferase"/>
    <property type="match status" value="1"/>
</dbReference>
<dbReference type="InterPro" id="IPR035902">
    <property type="entry name" value="Nuc_phospho_transferase"/>
</dbReference>
<feature type="binding site" evidence="9">
    <location>
        <begin position="84"/>
        <end position="85"/>
    </location>
    <ligand>
        <name>5-phospho-alpha-D-ribose 1-diphosphate</name>
        <dbReference type="ChEBI" id="CHEBI:58017"/>
    </ligand>
</feature>
<comment type="caution">
    <text evidence="9">Lacks conserved residue(s) required for the propagation of feature annotation.</text>
</comment>
<dbReference type="InterPro" id="IPR036320">
    <property type="entry name" value="Glycosyl_Trfase_fam3_N_dom_sf"/>
</dbReference>
<evidence type="ECO:0000256" key="4">
    <source>
        <dbReference type="ARBA" id="ARBA00022679"/>
    </source>
</evidence>
<keyword evidence="3 9" id="KW-0328">Glycosyltransferase</keyword>
<dbReference type="GO" id="GO:0000162">
    <property type="term" value="P:L-tryptophan biosynthetic process"/>
    <property type="evidence" value="ECO:0007669"/>
    <property type="project" value="UniProtKB-UniRule"/>
</dbReference>
<dbReference type="SUPFAM" id="SSF52418">
    <property type="entry name" value="Nucleoside phosphorylase/phosphoribosyltransferase catalytic domain"/>
    <property type="match status" value="1"/>
</dbReference>
<keyword evidence="9" id="KW-0479">Metal-binding</keyword>
<evidence type="ECO:0000256" key="9">
    <source>
        <dbReference type="HAMAP-Rule" id="MF_00211"/>
    </source>
</evidence>
<dbReference type="EC" id="2.4.2.18" evidence="9"/>
<dbReference type="Proteomes" id="UP000271227">
    <property type="component" value="Unassembled WGS sequence"/>
</dbReference>
<comment type="similarity">
    <text evidence="9">Belongs to the anthranilate phosphoribosyltransferase family.</text>
</comment>
<dbReference type="GO" id="GO:0005829">
    <property type="term" value="C:cytosol"/>
    <property type="evidence" value="ECO:0007669"/>
    <property type="project" value="TreeGrafter"/>
</dbReference>
<feature type="binding site" evidence="9">
    <location>
        <position position="227"/>
    </location>
    <ligand>
        <name>Mg(2+)</name>
        <dbReference type="ChEBI" id="CHEBI:18420"/>
        <label>1</label>
    </ligand>
</feature>
<dbReference type="InParanoid" id="A0A3M0CGU8"/>
<feature type="binding site" evidence="9">
    <location>
        <begin position="91"/>
        <end position="94"/>
    </location>
    <ligand>
        <name>5-phospho-alpha-D-ribose 1-diphosphate</name>
        <dbReference type="ChEBI" id="CHEBI:58017"/>
    </ligand>
</feature>
<evidence type="ECO:0000256" key="2">
    <source>
        <dbReference type="ARBA" id="ARBA00022605"/>
    </source>
</evidence>
<comment type="pathway">
    <text evidence="1 9">Amino-acid biosynthesis; L-tryptophan biosynthesis; L-tryptophan from chorismate: step 2/5.</text>
</comment>
<feature type="binding site" evidence="9">
    <location>
        <position position="167"/>
    </location>
    <ligand>
        <name>anthranilate</name>
        <dbReference type="ChEBI" id="CHEBI:16567"/>
        <label>2</label>
    </ligand>
</feature>
<dbReference type="SUPFAM" id="SSF47648">
    <property type="entry name" value="Nucleoside phosphorylase/phosphoribosyltransferase N-terminal domain"/>
    <property type="match status" value="1"/>
</dbReference>
<evidence type="ECO:0000259" key="10">
    <source>
        <dbReference type="Pfam" id="PF00591"/>
    </source>
</evidence>
<dbReference type="Gene3D" id="3.40.1030.10">
    <property type="entry name" value="Nucleoside phosphorylase/phosphoribosyltransferase catalytic domain"/>
    <property type="match status" value="1"/>
</dbReference>
<dbReference type="InterPro" id="IPR005940">
    <property type="entry name" value="Anthranilate_Pribosyl_Tfrase"/>
</dbReference>
<accession>A0A3M0CGU8</accession>
<evidence type="ECO:0000256" key="1">
    <source>
        <dbReference type="ARBA" id="ARBA00004907"/>
    </source>
</evidence>
<dbReference type="NCBIfam" id="TIGR01245">
    <property type="entry name" value="trpD"/>
    <property type="match status" value="1"/>
</dbReference>
<comment type="subunit">
    <text evidence="9">Homodimer.</text>
</comment>
<evidence type="ECO:0000256" key="8">
    <source>
        <dbReference type="ARBA" id="ARBA00061188"/>
    </source>
</evidence>
<gene>
    <name evidence="9" type="primary">trpD</name>
    <name evidence="12" type="ORF">BXY39_1439</name>
</gene>
<keyword evidence="13" id="KW-1185">Reference proteome</keyword>
<evidence type="ECO:0000256" key="3">
    <source>
        <dbReference type="ARBA" id="ARBA00022676"/>
    </source>
</evidence>
<protein>
    <recommendedName>
        <fullName evidence="9">Anthranilate phosphoribosyltransferase</fullName>
        <ecNumber evidence="9">2.4.2.18</ecNumber>
    </recommendedName>
</protein>
<dbReference type="PANTHER" id="PTHR43285:SF2">
    <property type="entry name" value="ANTHRANILATE PHOSPHORIBOSYLTRANSFERASE"/>
    <property type="match status" value="1"/>
</dbReference>
<comment type="function">
    <text evidence="9">Catalyzes the transfer of the phosphoribosyl group of 5-phosphorylribose-1-pyrophosphate (PRPP) to anthranilate to yield N-(5'-phosphoribosyl)-anthranilate (PRA).</text>
</comment>
<comment type="cofactor">
    <cofactor evidence="9">
        <name>Mg(2+)</name>
        <dbReference type="ChEBI" id="CHEBI:18420"/>
    </cofactor>
    <text evidence="9">Binds 2 magnesium ions per monomer.</text>
</comment>
<sequence>MSALQPILIRLAEGERLDRATAGKAFDIIMSGKADGVEIAAFLMALRVRGETVGEIAGGVDAMRDHASRIDAPDGVVDTCGTGGDGMDTVNISTTAALVAAAAGVPVAKHGNRSVSSKSGSSDVLMALGARLEQPIERVSDALRKFGFTFLYAPAHHSAMRHAAPVRKALGVRTIFNLLGPLANPAGATRQVIGVYSAHLLQPMAEVLRELGADHVWVVHGRDGMDELSVSEASDVVVLKDDDISDLVVTPEQVGLMRHGPDALAGGSAEDNARDLRDVLDGEAGAYRDAVLMNAGAALVVGGRAEELSDGVQLAAHAIDSGKARDLLDRWIAFTQDGTQAGTQGGAPA</sequence>
<dbReference type="InterPro" id="IPR000312">
    <property type="entry name" value="Glycosyl_Trfase_fam3"/>
</dbReference>
<dbReference type="AlphaFoldDB" id="A0A3M0CGU8"/>
<dbReference type="InterPro" id="IPR017459">
    <property type="entry name" value="Glycosyl_Trfase_fam3_N_dom"/>
</dbReference>
<keyword evidence="4 9" id="KW-0808">Transferase</keyword>
<dbReference type="RefSeq" id="WP_121938131.1">
    <property type="nucleotide sequence ID" value="NZ_REFR01000010.1"/>
</dbReference>
<dbReference type="PANTHER" id="PTHR43285">
    <property type="entry name" value="ANTHRANILATE PHOSPHORIBOSYLTRANSFERASE"/>
    <property type="match status" value="1"/>
</dbReference>
<feature type="binding site" evidence="9">
    <location>
        <position position="81"/>
    </location>
    <ligand>
        <name>5-phospho-alpha-D-ribose 1-diphosphate</name>
        <dbReference type="ChEBI" id="CHEBI:58017"/>
    </ligand>
</feature>
<evidence type="ECO:0000259" key="11">
    <source>
        <dbReference type="Pfam" id="PF02885"/>
    </source>
</evidence>
<dbReference type="Pfam" id="PF00591">
    <property type="entry name" value="Glycos_transf_3"/>
    <property type="match status" value="1"/>
</dbReference>
<evidence type="ECO:0000256" key="7">
    <source>
        <dbReference type="ARBA" id="ARBA00052328"/>
    </source>
</evidence>
<feature type="binding site" evidence="9">
    <location>
        <position position="81"/>
    </location>
    <ligand>
        <name>anthranilate</name>
        <dbReference type="ChEBI" id="CHEBI:16567"/>
        <label>1</label>
    </ligand>
</feature>